<evidence type="ECO:0000259" key="5">
    <source>
        <dbReference type="PROSITE" id="PS50943"/>
    </source>
</evidence>
<dbReference type="Gene3D" id="3.40.50.2300">
    <property type="match status" value="2"/>
</dbReference>
<dbReference type="InterPro" id="IPR001387">
    <property type="entry name" value="Cro/C1-type_HTH"/>
</dbReference>
<dbReference type="InterPro" id="IPR046335">
    <property type="entry name" value="LacI/GalR-like_sensor"/>
</dbReference>
<evidence type="ECO:0000313" key="9">
    <source>
        <dbReference type="Proteomes" id="UP000264294"/>
    </source>
</evidence>
<evidence type="ECO:0000256" key="3">
    <source>
        <dbReference type="ARBA" id="ARBA00023163"/>
    </source>
</evidence>
<dbReference type="GO" id="GO:0003700">
    <property type="term" value="F:DNA-binding transcription factor activity"/>
    <property type="evidence" value="ECO:0007669"/>
    <property type="project" value="TreeGrafter"/>
</dbReference>
<proteinExistence type="predicted"/>
<dbReference type="GO" id="GO:0000976">
    <property type="term" value="F:transcription cis-regulatory region binding"/>
    <property type="evidence" value="ECO:0007669"/>
    <property type="project" value="TreeGrafter"/>
</dbReference>
<dbReference type="PRINTS" id="PR00036">
    <property type="entry name" value="HTHLACI"/>
</dbReference>
<keyword evidence="3" id="KW-0804">Transcription</keyword>
<evidence type="ECO:0000313" key="8">
    <source>
        <dbReference type="Proteomes" id="UP000029389"/>
    </source>
</evidence>
<reference evidence="6 8" key="1">
    <citation type="submission" date="2014-04" db="EMBL/GenBank/DDBJ databases">
        <authorList>
            <person name="Bishop-Lilly K.A."/>
            <person name="Broomall S.M."/>
            <person name="Chain P.S."/>
            <person name="Chertkov O."/>
            <person name="Coyne S.R."/>
            <person name="Daligault H.E."/>
            <person name="Davenport K.W."/>
            <person name="Erkkila T."/>
            <person name="Frey K.G."/>
            <person name="Gibbons H.S."/>
            <person name="Gu W."/>
            <person name="Jaissle J."/>
            <person name="Johnson S.L."/>
            <person name="Koroleva G.I."/>
            <person name="Ladner J.T."/>
            <person name="Lo C.-C."/>
            <person name="Minogue T.D."/>
            <person name="Munk C."/>
            <person name="Palacios G.F."/>
            <person name="Redden C.L."/>
            <person name="Rosenzweig C.N."/>
            <person name="Scholz M.B."/>
            <person name="Teshima H."/>
            <person name="Xu Y."/>
        </authorList>
    </citation>
    <scope>NUCLEOTIDE SEQUENCE [LARGE SCALE GENOMIC DNA]</scope>
    <source>
        <strain evidence="6 8">BHP</strain>
    </source>
</reference>
<accession>A0A090YJ68</accession>
<dbReference type="RefSeq" id="WP_042982047.1">
    <property type="nucleotide sequence ID" value="NZ_JMQC01000008.1"/>
</dbReference>
<feature type="domain" description="HTH cro/C1-type" evidence="5">
    <location>
        <begin position="4"/>
        <end position="50"/>
    </location>
</feature>
<dbReference type="Proteomes" id="UP000264294">
    <property type="component" value="Unassembled WGS sequence"/>
</dbReference>
<dbReference type="SMART" id="SM00354">
    <property type="entry name" value="HTH_LACI"/>
    <property type="match status" value="1"/>
</dbReference>
<dbReference type="SUPFAM" id="SSF47413">
    <property type="entry name" value="lambda repressor-like DNA-binding domains"/>
    <property type="match status" value="1"/>
</dbReference>
<dbReference type="Gene3D" id="1.10.260.40">
    <property type="entry name" value="lambda repressor-like DNA-binding domains"/>
    <property type="match status" value="1"/>
</dbReference>
<evidence type="ECO:0000259" key="4">
    <source>
        <dbReference type="PROSITE" id="PS50932"/>
    </source>
</evidence>
<dbReference type="PROSITE" id="PS50943">
    <property type="entry name" value="HTH_CROC1"/>
    <property type="match status" value="1"/>
</dbReference>
<dbReference type="PANTHER" id="PTHR30146">
    <property type="entry name" value="LACI-RELATED TRANSCRIPTIONAL REPRESSOR"/>
    <property type="match status" value="1"/>
</dbReference>
<dbReference type="PROSITE" id="PS50932">
    <property type="entry name" value="HTH_LACI_2"/>
    <property type="match status" value="1"/>
</dbReference>
<feature type="domain" description="HTH lacI-type" evidence="4">
    <location>
        <begin position="3"/>
        <end position="56"/>
    </location>
</feature>
<evidence type="ECO:0000256" key="1">
    <source>
        <dbReference type="ARBA" id="ARBA00023015"/>
    </source>
</evidence>
<dbReference type="EMBL" id="QVOD01000004">
    <property type="protein sequence ID" value="RFT67977.1"/>
    <property type="molecule type" value="Genomic_DNA"/>
</dbReference>
<sequence length="328" mass="36457">MAKTIADIAKLAGVAKSTVSRYLNGGYVSDKTKQKIESIIQETNFSPNTFAQSLKAKTTNLIGVIIPRLDSFATMKTLIGIDNTLQENNYQMLVANANQTIETEIQAVENFIKQKVAGIILLTKALTKEHQQIIDNSNIPILFVGQEYKDQYCLVHDDFDAAYELGAYVLSQGHRHIAYLGVEKDDISVGVNRKNGFQKAIENLEPTCIVSYYETTFRIEDAMKQVQHILDYDRPTIIVCATDNIALGAMKVIHSHSLSVPDDISVTGFGGYDISEMVHPSLTTIAFDYEYAGELAATSLSQLVENKAIPKILHSRYTLKIRESVDKI</sequence>
<dbReference type="PATRIC" id="fig|1405.8.peg.3373"/>
<keyword evidence="9" id="KW-1185">Reference proteome</keyword>
<dbReference type="Proteomes" id="UP000029389">
    <property type="component" value="Unassembled WGS sequence"/>
</dbReference>
<dbReference type="InterPro" id="IPR010982">
    <property type="entry name" value="Lambda_DNA-bd_dom_sf"/>
</dbReference>
<reference evidence="7 9" key="2">
    <citation type="submission" date="2018-08" db="EMBL/GenBank/DDBJ databases">
        <title>Bacillus clarus sp. nov. strain PS00077A.</title>
        <authorList>
            <person name="Mendez Acevedo M."/>
            <person name="Carroll L."/>
            <person name="Mukherjee M."/>
            <person name="Wiedmann M."/>
            <person name="Kovac J."/>
        </authorList>
    </citation>
    <scope>NUCLEOTIDE SEQUENCE [LARGE SCALE GENOMIC DNA]</scope>
    <source>
        <strain evidence="7 9">PS00077A</strain>
    </source>
</reference>
<protein>
    <submittedName>
        <fullName evidence="6">Helix-turn-helix family protein</fullName>
    </submittedName>
    <submittedName>
        <fullName evidence="7">LacI family transcriptional regulator</fullName>
    </submittedName>
</protein>
<comment type="caution">
    <text evidence="6">The sequence shown here is derived from an EMBL/GenBank/DDBJ whole genome shotgun (WGS) entry which is preliminary data.</text>
</comment>
<dbReference type="CDD" id="cd01392">
    <property type="entry name" value="HTH_LacI"/>
    <property type="match status" value="1"/>
</dbReference>
<name>A0A090YJ68_9BACI</name>
<dbReference type="SUPFAM" id="SSF53822">
    <property type="entry name" value="Periplasmic binding protein-like I"/>
    <property type="match status" value="1"/>
</dbReference>
<evidence type="ECO:0000313" key="6">
    <source>
        <dbReference type="EMBL" id="KFM98504.1"/>
    </source>
</evidence>
<evidence type="ECO:0000256" key="2">
    <source>
        <dbReference type="ARBA" id="ARBA00023125"/>
    </source>
</evidence>
<dbReference type="FunFam" id="1.10.260.40:FF:000042">
    <property type="entry name" value="LacI family transcriptional regulator"/>
    <property type="match status" value="1"/>
</dbReference>
<gene>
    <name evidence="7" type="ORF">D0U04_05855</name>
    <name evidence="6" type="ORF">DJ93_3290</name>
</gene>
<dbReference type="Pfam" id="PF00356">
    <property type="entry name" value="LacI"/>
    <property type="match status" value="1"/>
</dbReference>
<keyword evidence="2" id="KW-0238">DNA-binding</keyword>
<dbReference type="EMBL" id="JMQC01000008">
    <property type="protein sequence ID" value="KFM98504.1"/>
    <property type="molecule type" value="Genomic_DNA"/>
</dbReference>
<dbReference type="Pfam" id="PF13377">
    <property type="entry name" value="Peripla_BP_3"/>
    <property type="match status" value="1"/>
</dbReference>
<organism evidence="6 8">
    <name type="scientific">Bacillus clarus</name>
    <dbReference type="NCBI Taxonomy" id="2338372"/>
    <lineage>
        <taxon>Bacteria</taxon>
        <taxon>Bacillati</taxon>
        <taxon>Bacillota</taxon>
        <taxon>Bacilli</taxon>
        <taxon>Bacillales</taxon>
        <taxon>Bacillaceae</taxon>
        <taxon>Bacillus</taxon>
        <taxon>Bacillus cereus group</taxon>
    </lineage>
</organism>
<dbReference type="AlphaFoldDB" id="A0A090YJ68"/>
<keyword evidence="1" id="KW-0805">Transcription regulation</keyword>
<dbReference type="InterPro" id="IPR000843">
    <property type="entry name" value="HTH_LacI"/>
</dbReference>
<dbReference type="InterPro" id="IPR028082">
    <property type="entry name" value="Peripla_BP_I"/>
</dbReference>
<evidence type="ECO:0000313" key="7">
    <source>
        <dbReference type="EMBL" id="RFT67977.1"/>
    </source>
</evidence>
<dbReference type="PANTHER" id="PTHR30146:SF154">
    <property type="entry name" value="TRANSCRIPTION REGULATOR, MEMBER OF GALR FAMILY"/>
    <property type="match status" value="1"/>
</dbReference>
<dbReference type="CDD" id="cd01542">
    <property type="entry name" value="PBP1_TreR-like"/>
    <property type="match status" value="1"/>
</dbReference>